<comment type="caution">
    <text evidence="2">The sequence shown here is derived from an EMBL/GenBank/DDBJ whole genome shotgun (WGS) entry which is preliminary data.</text>
</comment>
<feature type="compositionally biased region" description="Low complexity" evidence="1">
    <location>
        <begin position="348"/>
        <end position="358"/>
    </location>
</feature>
<sequence length="433" mass="50513">MEEELPLKLIELSDFLRQPSLLSKRLQLKQIKNENLSSEKLLKNDQGSNGLKFKDTKAGIILLKQKAIFNDNHISQEETKQKELIIPKDVIVFADDMDRKRLGIFQKSNNQFSRHLLITSGAALQALVAPLTNAKEWLIVCKLKYCKRFTKQPSIQGNVVISLNVSHPLVRYEILTALDLLQQSFNEVKSAYIVIDFSHILVRWFKTYLRRTDQYPSLSHRLLYRYQFQTLKCSVTLGKRQYHQENDHYQFGNSLQKILRKSDIPMQIYIDFNSLPTNVYSIELNNIFIYSMNNAYKQITKDMGNGLSLISIQDFNSSQDRENKLNNNNNSALVNKEEVSKEKLSIEQPPSSSTQQQSQHDEEEANSTISLCEPNEQERILFEKLWENRTRIQMQHQQLMMKAARLLCFTSVDINQSFNRKNNQSDLQTIKWN</sequence>
<gene>
    <name evidence="2" type="ORF">JYZ213_LOCUS2297</name>
</gene>
<feature type="compositionally biased region" description="Low complexity" evidence="1">
    <location>
        <begin position="325"/>
        <end position="334"/>
    </location>
</feature>
<dbReference type="AlphaFoldDB" id="A0A813P256"/>
<evidence type="ECO:0000313" key="3">
    <source>
        <dbReference type="Proteomes" id="UP000663845"/>
    </source>
</evidence>
<protein>
    <submittedName>
        <fullName evidence="2">Uncharacterized protein</fullName>
    </submittedName>
</protein>
<proteinExistence type="predicted"/>
<accession>A0A813P256</accession>
<reference evidence="2" key="1">
    <citation type="submission" date="2021-02" db="EMBL/GenBank/DDBJ databases">
        <authorList>
            <person name="Nowell W R."/>
        </authorList>
    </citation>
    <scope>NUCLEOTIDE SEQUENCE</scope>
</reference>
<organism evidence="2 3">
    <name type="scientific">Adineta steineri</name>
    <dbReference type="NCBI Taxonomy" id="433720"/>
    <lineage>
        <taxon>Eukaryota</taxon>
        <taxon>Metazoa</taxon>
        <taxon>Spiralia</taxon>
        <taxon>Gnathifera</taxon>
        <taxon>Rotifera</taxon>
        <taxon>Eurotatoria</taxon>
        <taxon>Bdelloidea</taxon>
        <taxon>Adinetida</taxon>
        <taxon>Adinetidae</taxon>
        <taxon>Adineta</taxon>
    </lineage>
</organism>
<feature type="region of interest" description="Disordered" evidence="1">
    <location>
        <begin position="319"/>
        <end position="370"/>
    </location>
</feature>
<evidence type="ECO:0000256" key="1">
    <source>
        <dbReference type="SAM" id="MobiDB-lite"/>
    </source>
</evidence>
<dbReference type="EMBL" id="CAJNOG010000011">
    <property type="protein sequence ID" value="CAF0747853.1"/>
    <property type="molecule type" value="Genomic_DNA"/>
</dbReference>
<name>A0A813P256_9BILA</name>
<evidence type="ECO:0000313" key="2">
    <source>
        <dbReference type="EMBL" id="CAF0747853.1"/>
    </source>
</evidence>
<dbReference type="Proteomes" id="UP000663845">
    <property type="component" value="Unassembled WGS sequence"/>
</dbReference>
<feature type="compositionally biased region" description="Basic and acidic residues" evidence="1">
    <location>
        <begin position="335"/>
        <end position="345"/>
    </location>
</feature>